<dbReference type="InterPro" id="IPR002125">
    <property type="entry name" value="CMP_dCMP_dom"/>
</dbReference>
<feature type="domain" description="CMP/dCMP-type deaminase" evidence="2">
    <location>
        <begin position="22"/>
        <end position="135"/>
    </location>
</feature>
<name>A0A919BX20_STRFL</name>
<protein>
    <recommendedName>
        <fullName evidence="2">CMP/dCMP-type deaminase domain-containing protein</fullName>
    </recommendedName>
</protein>
<gene>
    <name evidence="3" type="ORF">GCM10017667_71140</name>
</gene>
<evidence type="ECO:0000259" key="2">
    <source>
        <dbReference type="PROSITE" id="PS51747"/>
    </source>
</evidence>
<proteinExistence type="predicted"/>
<dbReference type="EMBL" id="BNBE01000004">
    <property type="protein sequence ID" value="GHG25029.1"/>
    <property type="molecule type" value="Genomic_DNA"/>
</dbReference>
<feature type="compositionally biased region" description="Low complexity" evidence="1">
    <location>
        <begin position="1"/>
        <end position="17"/>
    </location>
</feature>
<reference evidence="3" key="2">
    <citation type="submission" date="2020-09" db="EMBL/GenBank/DDBJ databases">
        <authorList>
            <person name="Sun Q."/>
            <person name="Ohkuma M."/>
        </authorList>
    </citation>
    <scope>NUCLEOTIDE SEQUENCE</scope>
    <source>
        <strain evidence="3">JCM 4122</strain>
    </source>
</reference>
<dbReference type="Gene3D" id="3.40.140.10">
    <property type="entry name" value="Cytidine Deaminase, domain 2"/>
    <property type="match status" value="1"/>
</dbReference>
<feature type="region of interest" description="Disordered" evidence="1">
    <location>
        <begin position="1"/>
        <end position="22"/>
    </location>
</feature>
<dbReference type="AlphaFoldDB" id="A0A919BX20"/>
<dbReference type="Pfam" id="PF00383">
    <property type="entry name" value="dCMP_cyt_deam_1"/>
    <property type="match status" value="1"/>
</dbReference>
<dbReference type="SUPFAM" id="SSF53927">
    <property type="entry name" value="Cytidine deaminase-like"/>
    <property type="match status" value="1"/>
</dbReference>
<evidence type="ECO:0000256" key="1">
    <source>
        <dbReference type="SAM" id="MobiDB-lite"/>
    </source>
</evidence>
<dbReference type="PROSITE" id="PS51747">
    <property type="entry name" value="CYT_DCMP_DEAMINASES_2"/>
    <property type="match status" value="1"/>
</dbReference>
<dbReference type="InterPro" id="IPR016193">
    <property type="entry name" value="Cytidine_deaminase-like"/>
</dbReference>
<organism evidence="3 4">
    <name type="scientific">Streptomyces filamentosus</name>
    <name type="common">Streptomyces roseosporus</name>
    <dbReference type="NCBI Taxonomy" id="67294"/>
    <lineage>
        <taxon>Bacteria</taxon>
        <taxon>Bacillati</taxon>
        <taxon>Actinomycetota</taxon>
        <taxon>Actinomycetes</taxon>
        <taxon>Kitasatosporales</taxon>
        <taxon>Streptomycetaceae</taxon>
        <taxon>Streptomyces</taxon>
    </lineage>
</organism>
<evidence type="ECO:0000313" key="3">
    <source>
        <dbReference type="EMBL" id="GHG25029.1"/>
    </source>
</evidence>
<evidence type="ECO:0000313" key="4">
    <source>
        <dbReference type="Proteomes" id="UP000632849"/>
    </source>
</evidence>
<dbReference type="Proteomes" id="UP000632849">
    <property type="component" value="Unassembled WGS sequence"/>
</dbReference>
<dbReference type="GO" id="GO:0003824">
    <property type="term" value="F:catalytic activity"/>
    <property type="evidence" value="ECO:0007669"/>
    <property type="project" value="InterPro"/>
</dbReference>
<keyword evidence="4" id="KW-1185">Reference proteome</keyword>
<comment type="caution">
    <text evidence="3">The sequence shown here is derived from an EMBL/GenBank/DDBJ whole genome shotgun (WGS) entry which is preliminary data.</text>
</comment>
<sequence>MSTTPSPSPASTAPGTGREPNAADRDWLALACELAALCPPSATAFSVGAVVVAADGTELARGYSRENDPHDHAEEGALAKVPAGDPRLATATIYSSLEPCARRASRPRPCARLIESAGLRRVVTAWTEPDTFVPDADGTGLLEAAGIPVLTLPDYTAAAQAPNRHLLG</sequence>
<reference evidence="3" key="1">
    <citation type="journal article" date="2014" name="Int. J. Syst. Evol. Microbiol.">
        <title>Complete genome sequence of Corynebacterium casei LMG S-19264T (=DSM 44701T), isolated from a smear-ripened cheese.</title>
        <authorList>
            <consortium name="US DOE Joint Genome Institute (JGI-PGF)"/>
            <person name="Walter F."/>
            <person name="Albersmeier A."/>
            <person name="Kalinowski J."/>
            <person name="Ruckert C."/>
        </authorList>
    </citation>
    <scope>NUCLEOTIDE SEQUENCE</scope>
    <source>
        <strain evidence="3">JCM 4122</strain>
    </source>
</reference>
<accession>A0A919BX20</accession>